<dbReference type="Proteomes" id="UP000026915">
    <property type="component" value="Chromosome 4"/>
</dbReference>
<dbReference type="SUPFAM" id="SSF56219">
    <property type="entry name" value="DNase I-like"/>
    <property type="match status" value="1"/>
</dbReference>
<dbReference type="InterPro" id="IPR036691">
    <property type="entry name" value="Endo/exonu/phosph_ase_sf"/>
</dbReference>
<dbReference type="PANTHER" id="PTHR33710:SF64">
    <property type="entry name" value="ENDONUCLEASE_EXONUCLEASE_PHOSPHATASE DOMAIN-CONTAINING PROTEIN"/>
    <property type="match status" value="1"/>
</dbReference>
<dbReference type="PANTHER" id="PTHR33710">
    <property type="entry name" value="BNAC02G09200D PROTEIN"/>
    <property type="match status" value="1"/>
</dbReference>
<organism evidence="2 3">
    <name type="scientific">Theobroma cacao</name>
    <name type="common">Cacao</name>
    <name type="synonym">Cocoa</name>
    <dbReference type="NCBI Taxonomy" id="3641"/>
    <lineage>
        <taxon>Eukaryota</taxon>
        <taxon>Viridiplantae</taxon>
        <taxon>Streptophyta</taxon>
        <taxon>Embryophyta</taxon>
        <taxon>Tracheophyta</taxon>
        <taxon>Spermatophyta</taxon>
        <taxon>Magnoliopsida</taxon>
        <taxon>eudicotyledons</taxon>
        <taxon>Gunneridae</taxon>
        <taxon>Pentapetalae</taxon>
        <taxon>rosids</taxon>
        <taxon>malvids</taxon>
        <taxon>Malvales</taxon>
        <taxon>Malvaceae</taxon>
        <taxon>Byttnerioideae</taxon>
        <taxon>Theobroma</taxon>
    </lineage>
</organism>
<dbReference type="InParanoid" id="A0A061EHH1"/>
<protein>
    <submittedName>
        <fullName evidence="2">Uncharacterized protein</fullName>
    </submittedName>
</protein>
<dbReference type="Gene3D" id="3.60.10.10">
    <property type="entry name" value="Endonuclease/exonuclease/phosphatase"/>
    <property type="match status" value="1"/>
</dbReference>
<keyword evidence="3" id="KW-1185">Reference proteome</keyword>
<dbReference type="AlphaFoldDB" id="A0A061EHH1"/>
<gene>
    <name evidence="2" type="ORF">TCM_019360</name>
</gene>
<name>A0A061EHH1_THECC</name>
<dbReference type="EMBL" id="CM001882">
    <property type="protein sequence ID" value="EOY04093.1"/>
    <property type="molecule type" value="Genomic_DNA"/>
</dbReference>
<evidence type="ECO:0000313" key="3">
    <source>
        <dbReference type="Proteomes" id="UP000026915"/>
    </source>
</evidence>
<feature type="region of interest" description="Disordered" evidence="1">
    <location>
        <begin position="103"/>
        <end position="124"/>
    </location>
</feature>
<sequence length="408" mass="46609">MGNRVVIKLTVDDQEPLLVEEVNKAISSDNGAKSFNVQVDTRDFSSEPQVLVSNPKSASRIASFSNFQRSHSSGGSMILKRPTDLGKANDVPRVSNVEIGSHRGTKHREMTVSRQGRGRGGGKNSFWTQQRVDEIFHLMFDDRVTNGDIAKHNAFILREVKATIAIGKEHIIVRRRYIMIIGKPNELDTLFGFGDIYGPNDCEERLTFLEELLKVIRTWDVARCIVEDFNVIRNIEERSGCERVDSSMPYFNNFIEEAGLMDLLIIGSNFTWCGSHDNATFSRLDYFLIVMEMVKCWPNLVLSALISDHFLVILCWQEVRCLSCRLMKLEKQTASFFERPFNEQEIPEAIKSYEGNKAPRLDGFNFNFLKKKWGTIKDDIVRIVLDFENTGIMAKEVNSSFVTFYSEV</sequence>
<dbReference type="HOGENOM" id="CLU_675132_0_0_1"/>
<dbReference type="Gramene" id="EOY04093">
    <property type="protein sequence ID" value="EOY04093"/>
    <property type="gene ID" value="TCM_019360"/>
</dbReference>
<reference evidence="2 3" key="1">
    <citation type="journal article" date="2013" name="Genome Biol.">
        <title>The genome sequence of the most widely cultivated cacao type and its use to identify candidate genes regulating pod color.</title>
        <authorList>
            <person name="Motamayor J.C."/>
            <person name="Mockaitis K."/>
            <person name="Schmutz J."/>
            <person name="Haiminen N."/>
            <person name="Iii D.L."/>
            <person name="Cornejo O."/>
            <person name="Findley S.D."/>
            <person name="Zheng P."/>
            <person name="Utro F."/>
            <person name="Royaert S."/>
            <person name="Saski C."/>
            <person name="Jenkins J."/>
            <person name="Podicheti R."/>
            <person name="Zhao M."/>
            <person name="Scheffler B.E."/>
            <person name="Stack J.C."/>
            <person name="Feltus F.A."/>
            <person name="Mustiga G.M."/>
            <person name="Amores F."/>
            <person name="Phillips W."/>
            <person name="Marelli J.P."/>
            <person name="May G.D."/>
            <person name="Shapiro H."/>
            <person name="Ma J."/>
            <person name="Bustamante C.D."/>
            <person name="Schnell R.J."/>
            <person name="Main D."/>
            <person name="Gilbert D."/>
            <person name="Parida L."/>
            <person name="Kuhn D.N."/>
        </authorList>
    </citation>
    <scope>NUCLEOTIDE SEQUENCE [LARGE SCALE GENOMIC DNA]</scope>
    <source>
        <strain evidence="3">cv. Matina 1-6</strain>
    </source>
</reference>
<proteinExistence type="predicted"/>
<evidence type="ECO:0000256" key="1">
    <source>
        <dbReference type="SAM" id="MobiDB-lite"/>
    </source>
</evidence>
<accession>A0A061EHH1</accession>
<evidence type="ECO:0000313" key="2">
    <source>
        <dbReference type="EMBL" id="EOY04093.1"/>
    </source>
</evidence>